<evidence type="ECO:0000313" key="3">
    <source>
        <dbReference type="Proteomes" id="UP000807309"/>
    </source>
</evidence>
<dbReference type="EMBL" id="JADLRE010000017">
    <property type="protein sequence ID" value="MBF6227804.1"/>
    <property type="molecule type" value="Genomic_DNA"/>
</dbReference>
<keyword evidence="3" id="KW-1185">Reference proteome</keyword>
<dbReference type="InterPro" id="IPR037401">
    <property type="entry name" value="SnoaL-like"/>
</dbReference>
<proteinExistence type="predicted"/>
<dbReference type="Gene3D" id="3.10.450.50">
    <property type="match status" value="1"/>
</dbReference>
<evidence type="ECO:0000313" key="2">
    <source>
        <dbReference type="EMBL" id="MBF6227804.1"/>
    </source>
</evidence>
<feature type="domain" description="SnoaL-like" evidence="1">
    <location>
        <begin position="12"/>
        <end position="108"/>
    </location>
</feature>
<sequence>MTTHGSADGRHRFQSAVEAKDLDAVIRTLREDVVFHTPLRFAPFEGRDQAIVAMTLAAQAFVFQPGFRYTRTFREGSALALFFEAQIRGKALEGVDLLVLDDQDKVAELRVLMRPFTAVRELVSLTGSLLESAHGSPPAR</sequence>
<comment type="caution">
    <text evidence="2">The sequence shown here is derived from an EMBL/GenBank/DDBJ whole genome shotgun (WGS) entry which is preliminary data.</text>
</comment>
<evidence type="ECO:0000259" key="1">
    <source>
        <dbReference type="Pfam" id="PF12680"/>
    </source>
</evidence>
<reference evidence="2 3" key="1">
    <citation type="submission" date="2020-10" db="EMBL/GenBank/DDBJ databases">
        <title>Identification of Nocardia species via Next-generation sequencing and recognition of intraspecies genetic diversity.</title>
        <authorList>
            <person name="Li P."/>
            <person name="Li P."/>
            <person name="Lu B."/>
        </authorList>
    </citation>
    <scope>NUCLEOTIDE SEQUENCE [LARGE SCALE GENOMIC DNA]</scope>
    <source>
        <strain evidence="2 3">N-11</strain>
    </source>
</reference>
<protein>
    <submittedName>
        <fullName evidence="2">Nuclear transport factor 2 family protein</fullName>
    </submittedName>
</protein>
<accession>A0ABS0CGT9</accession>
<dbReference type="InterPro" id="IPR032710">
    <property type="entry name" value="NTF2-like_dom_sf"/>
</dbReference>
<dbReference type="Pfam" id="PF12680">
    <property type="entry name" value="SnoaL_2"/>
    <property type="match status" value="1"/>
</dbReference>
<gene>
    <name evidence="2" type="ORF">IU470_22175</name>
</gene>
<dbReference type="Proteomes" id="UP000807309">
    <property type="component" value="Unassembled WGS sequence"/>
</dbReference>
<dbReference type="SUPFAM" id="SSF54427">
    <property type="entry name" value="NTF2-like"/>
    <property type="match status" value="1"/>
</dbReference>
<dbReference type="RefSeq" id="WP_195034758.1">
    <property type="nucleotide sequence ID" value="NZ_JADLRE010000017.1"/>
</dbReference>
<organism evidence="2 3">
    <name type="scientific">Nocardia abscessus</name>
    <dbReference type="NCBI Taxonomy" id="120957"/>
    <lineage>
        <taxon>Bacteria</taxon>
        <taxon>Bacillati</taxon>
        <taxon>Actinomycetota</taxon>
        <taxon>Actinomycetes</taxon>
        <taxon>Mycobacteriales</taxon>
        <taxon>Nocardiaceae</taxon>
        <taxon>Nocardia</taxon>
    </lineage>
</organism>
<name>A0ABS0CGT9_9NOCA</name>